<feature type="transmembrane region" description="Helical" evidence="1">
    <location>
        <begin position="135"/>
        <end position="154"/>
    </location>
</feature>
<evidence type="ECO:0000313" key="2">
    <source>
        <dbReference type="EMBL" id="WXA96826.1"/>
    </source>
</evidence>
<gene>
    <name evidence="2" type="ORF">LZC95_08245</name>
</gene>
<feature type="transmembrane region" description="Helical" evidence="1">
    <location>
        <begin position="12"/>
        <end position="33"/>
    </location>
</feature>
<evidence type="ECO:0000256" key="1">
    <source>
        <dbReference type="SAM" id="Phobius"/>
    </source>
</evidence>
<dbReference type="EMBL" id="CP089982">
    <property type="protein sequence ID" value="WXA96826.1"/>
    <property type="molecule type" value="Genomic_DNA"/>
</dbReference>
<feature type="transmembrane region" description="Helical" evidence="1">
    <location>
        <begin position="40"/>
        <end position="62"/>
    </location>
</feature>
<feature type="transmembrane region" description="Helical" evidence="1">
    <location>
        <begin position="101"/>
        <end position="123"/>
    </location>
</feature>
<keyword evidence="1" id="KW-0812">Transmembrane</keyword>
<accession>A0ABZ2KDP6</accession>
<dbReference type="NCBIfam" id="NF033768">
    <property type="entry name" value="myxo_SS_tail"/>
    <property type="match status" value="1"/>
</dbReference>
<protein>
    <submittedName>
        <fullName evidence="2">AgmX/PglI C-terminal domain-containing protein</fullName>
    </submittedName>
</protein>
<dbReference type="RefSeq" id="WP_394847441.1">
    <property type="nucleotide sequence ID" value="NZ_CP089982.1"/>
</dbReference>
<evidence type="ECO:0000313" key="3">
    <source>
        <dbReference type="Proteomes" id="UP001379533"/>
    </source>
</evidence>
<keyword evidence="3" id="KW-1185">Reference proteome</keyword>
<dbReference type="Proteomes" id="UP001379533">
    <property type="component" value="Chromosome"/>
</dbReference>
<keyword evidence="1" id="KW-0472">Membrane</keyword>
<reference evidence="2 3" key="1">
    <citation type="submission" date="2021-12" db="EMBL/GenBank/DDBJ databases">
        <title>Discovery of the Pendulisporaceae a myxobacterial family with distinct sporulation behavior and unique specialized metabolism.</title>
        <authorList>
            <person name="Garcia R."/>
            <person name="Popoff A."/>
            <person name="Bader C.D."/>
            <person name="Loehr J."/>
            <person name="Walesch S."/>
            <person name="Walt C."/>
            <person name="Boldt J."/>
            <person name="Bunk B."/>
            <person name="Haeckl F.J.F.P.J."/>
            <person name="Gunesch A.P."/>
            <person name="Birkelbach J."/>
            <person name="Nuebel U."/>
            <person name="Pietschmann T."/>
            <person name="Bach T."/>
            <person name="Mueller R."/>
        </authorList>
    </citation>
    <scope>NUCLEOTIDE SEQUENCE [LARGE SCALE GENOMIC DNA]</scope>
    <source>
        <strain evidence="2 3">MSr12523</strain>
    </source>
</reference>
<keyword evidence="1" id="KW-1133">Transmembrane helix</keyword>
<organism evidence="2 3">
    <name type="scientific">Pendulispora brunnea</name>
    <dbReference type="NCBI Taxonomy" id="2905690"/>
    <lineage>
        <taxon>Bacteria</taxon>
        <taxon>Pseudomonadati</taxon>
        <taxon>Myxococcota</taxon>
        <taxon>Myxococcia</taxon>
        <taxon>Myxococcales</taxon>
        <taxon>Sorangiineae</taxon>
        <taxon>Pendulisporaceae</taxon>
        <taxon>Pendulispora</taxon>
    </lineage>
</organism>
<sequence>MDASIWSGVGAWGAGVFATLGGLAGIIALILLVASKRATYWLGLLAILLAFCSISSGILGIAHRKQQVDDAINRTTREYPQARSEIEKEMFRRPGYREAQALGIAACTLAAGPLLLGVLAALLGARRRRDGRFAWRLLGVAAGTGVTLLAALAARAESQRPLPGHNLPDGDPGWRLLRAQELSERDLDRGCLNLAEELENFYWLPTRKASFDEASGRVVHPPQGSRGDFPRIFDPDPRAVGPDFHLDAFAAKCVRRWITIHEAGCEGRERGEIASSLFYDLKGEALLESAILLDDSARPEIEKLAQGRICLESPSGLPWVGHGETRIEGNVPEPTIQRLELDRLVSQYDDRFRSCYQSGLRARPNLAGRVVVRFIVDDAGNVVSPTDAGSDLPDASVVACIVREFGKLSFPPLASGKVTVTYPIKLRPKYEYGE</sequence>
<name>A0ABZ2KDP6_9BACT</name>
<proteinExistence type="predicted"/>
<dbReference type="InterPro" id="IPR049806">
    <property type="entry name" value="MasK-like_C"/>
</dbReference>